<name>A0A832G8G2_9BACT</name>
<protein>
    <submittedName>
        <fullName evidence="2">Uncharacterized protein</fullName>
    </submittedName>
</protein>
<dbReference type="InterPro" id="IPR045584">
    <property type="entry name" value="Pilin-like"/>
</dbReference>
<dbReference type="AlphaFoldDB" id="A0A832G8G2"/>
<dbReference type="SUPFAM" id="SSF54523">
    <property type="entry name" value="Pili subunits"/>
    <property type="match status" value="1"/>
</dbReference>
<feature type="transmembrane region" description="Helical" evidence="1">
    <location>
        <begin position="6"/>
        <end position="27"/>
    </location>
</feature>
<comment type="caution">
    <text evidence="2">The sequence shown here is derived from an EMBL/GenBank/DDBJ whole genome shotgun (WGS) entry which is preliminary data.</text>
</comment>
<evidence type="ECO:0000313" key="2">
    <source>
        <dbReference type="EMBL" id="HGT49179.1"/>
    </source>
</evidence>
<accession>A0A832G8G2</accession>
<reference evidence="2" key="1">
    <citation type="journal article" date="2020" name="mSystems">
        <title>Genome- and Community-Level Interaction Insights into Carbon Utilization and Element Cycling Functions of Hydrothermarchaeota in Hydrothermal Sediment.</title>
        <authorList>
            <person name="Zhou Z."/>
            <person name="Liu Y."/>
            <person name="Xu W."/>
            <person name="Pan J."/>
            <person name="Luo Z.H."/>
            <person name="Li M."/>
        </authorList>
    </citation>
    <scope>NUCLEOTIDE SEQUENCE [LARGE SCALE GENOMIC DNA]</scope>
    <source>
        <strain evidence="2">SpSt-500</strain>
    </source>
</reference>
<evidence type="ECO:0000256" key="1">
    <source>
        <dbReference type="SAM" id="Phobius"/>
    </source>
</evidence>
<dbReference type="EMBL" id="DSVI01000026">
    <property type="protein sequence ID" value="HGT49179.1"/>
    <property type="molecule type" value="Genomic_DNA"/>
</dbReference>
<gene>
    <name evidence="2" type="ORF">ENS56_14170</name>
</gene>
<sequence length="121" mass="12618">MGQQQLLLIVLGVIIVGIAIVVGINLFNANAEESAKDTMVSEGTNLGALAQQYYKKPTAMGGGGNTFTGWTIPTTLDSTPTGSWTSTVTSTSVVLTGNPHEYTWTVTTTVGPQTIVSVVND</sequence>
<proteinExistence type="predicted"/>
<keyword evidence="1" id="KW-0812">Transmembrane</keyword>
<organism evidence="2">
    <name type="scientific">Ignavibacterium album</name>
    <dbReference type="NCBI Taxonomy" id="591197"/>
    <lineage>
        <taxon>Bacteria</taxon>
        <taxon>Pseudomonadati</taxon>
        <taxon>Ignavibacteriota</taxon>
        <taxon>Ignavibacteria</taxon>
        <taxon>Ignavibacteriales</taxon>
        <taxon>Ignavibacteriaceae</taxon>
        <taxon>Ignavibacterium</taxon>
    </lineage>
</organism>
<keyword evidence="1" id="KW-1133">Transmembrane helix</keyword>
<keyword evidence="1" id="KW-0472">Membrane</keyword>